<evidence type="ECO:0000256" key="1">
    <source>
        <dbReference type="SAM" id="MobiDB-lite"/>
    </source>
</evidence>
<dbReference type="InterPro" id="IPR045555">
    <property type="entry name" value="VMAP-M0"/>
</dbReference>
<keyword evidence="5" id="KW-1185">Reference proteome</keyword>
<evidence type="ECO:0000259" key="3">
    <source>
        <dbReference type="Pfam" id="PF20028"/>
    </source>
</evidence>
<dbReference type="SUPFAM" id="SSF50494">
    <property type="entry name" value="Trypsin-like serine proteases"/>
    <property type="match status" value="1"/>
</dbReference>
<proteinExistence type="predicted"/>
<evidence type="ECO:0000313" key="5">
    <source>
        <dbReference type="Proteomes" id="UP000656732"/>
    </source>
</evidence>
<organism evidence="4 5">
    <name type="scientific">Streptomyces pilosus</name>
    <dbReference type="NCBI Taxonomy" id="28893"/>
    <lineage>
        <taxon>Bacteria</taxon>
        <taxon>Bacillati</taxon>
        <taxon>Actinomycetota</taxon>
        <taxon>Actinomycetes</taxon>
        <taxon>Kitasatosporales</taxon>
        <taxon>Streptomycetaceae</taxon>
        <taxon>Streptomyces</taxon>
    </lineage>
</organism>
<dbReference type="InterPro" id="IPR045450">
    <property type="entry name" value="VMAP_C"/>
</dbReference>
<sequence length="721" mass="79327">MDPHRLVLIRSGTTRLRHRVGSGYLVAPRLVLTAGHILRDGESGAYWEENQVRVGHPGRGETLRTGAELIWTHPQNLDVALLLTHDEIDVPGSVRWGHPVGTAPLRYEGLGFPLASAEDGRDAEHLRGVLPPLSSGARGLYVLDQEPAPDLRDDGRKAWGGASGTAVFCEDHLVGVVIRDDRSYGNRRLRALPAHCFVQDDDFEALLRRYADGPLALTKIGAALPTAQPAAERNPAQQETERLLWSVLGGWITYAEHARVLARRLGYTVPDSHEPTMPDLAALVAAHPRALPSLSSTLAPALTGEAERTRLTDVLTRARAGGLCLLLSQDECEHLLELLRGICKEQPTLIPRAAREALRYAWLPDPLNRTHLCADDLEHVVEHLESVSDSERVPDGTPPVPALLRLVECVAAALGREAGAELRSWSDQVATRTGIHPAALAERRTDAGRWAARQSPPFSRVVVEVSRAQTEPHESYYCRILLARADGTHTSLHEAESAPRTPEEVARRVRDAVEVVADELGPTAAPHATVLVARDSLHLPIDEWNPGAPNEFVPDQPIGAEFCITLSCPEMSDLVRGREREHRRRWENGHAAPLVVDDERVTRPRLRRLLQTTHRDATQVVLHGSPEQRDTLLELCLALGVPVVLWDRRADCLADAAGLQQLDLTGPLADLPERVRVFRGTAFDEPETLPARPALVWEEHGRRPRPESLTLQDPPEGAHAT</sequence>
<dbReference type="Pfam" id="PF20028">
    <property type="entry name" value="VMAP-C"/>
    <property type="match status" value="1"/>
</dbReference>
<dbReference type="InterPro" id="IPR009003">
    <property type="entry name" value="Peptidase_S1_PA"/>
</dbReference>
<evidence type="ECO:0000259" key="2">
    <source>
        <dbReference type="Pfam" id="PF19916"/>
    </source>
</evidence>
<gene>
    <name evidence="4" type="ORF">GCM10010280_67080</name>
</gene>
<feature type="region of interest" description="Disordered" evidence="1">
    <location>
        <begin position="690"/>
        <end position="721"/>
    </location>
</feature>
<dbReference type="AlphaFoldDB" id="A0A918C7N5"/>
<dbReference type="Proteomes" id="UP000656732">
    <property type="component" value="Unassembled WGS sequence"/>
</dbReference>
<dbReference type="RefSeq" id="WP_189561813.1">
    <property type="nucleotide sequence ID" value="NZ_BMTU01000024.1"/>
</dbReference>
<comment type="caution">
    <text evidence="4">The sequence shown here is derived from an EMBL/GenBank/DDBJ whole genome shotgun (WGS) entry which is preliminary data.</text>
</comment>
<feature type="domain" description="vWA-MoxR associated protein middle region 0" evidence="2">
    <location>
        <begin position="328"/>
        <end position="444"/>
    </location>
</feature>
<evidence type="ECO:0008006" key="6">
    <source>
        <dbReference type="Google" id="ProtNLM"/>
    </source>
</evidence>
<feature type="compositionally biased region" description="Basic and acidic residues" evidence="1">
    <location>
        <begin position="697"/>
        <end position="706"/>
    </location>
</feature>
<evidence type="ECO:0000313" key="4">
    <source>
        <dbReference type="EMBL" id="GGR09928.1"/>
    </source>
</evidence>
<dbReference type="Pfam" id="PF19916">
    <property type="entry name" value="VMAP-M0"/>
    <property type="match status" value="1"/>
</dbReference>
<protein>
    <recommendedName>
        <fullName evidence="6">Serine protease</fullName>
    </recommendedName>
</protein>
<accession>A0A918C7N5</accession>
<name>A0A918C7N5_9ACTN</name>
<dbReference type="EMBL" id="BMTU01000024">
    <property type="protein sequence ID" value="GGR09928.1"/>
    <property type="molecule type" value="Genomic_DNA"/>
</dbReference>
<reference evidence="4" key="1">
    <citation type="journal article" date="2014" name="Int. J. Syst. Evol. Microbiol.">
        <title>Complete genome sequence of Corynebacterium casei LMG S-19264T (=DSM 44701T), isolated from a smear-ripened cheese.</title>
        <authorList>
            <consortium name="US DOE Joint Genome Institute (JGI-PGF)"/>
            <person name="Walter F."/>
            <person name="Albersmeier A."/>
            <person name="Kalinowski J."/>
            <person name="Ruckert C."/>
        </authorList>
    </citation>
    <scope>NUCLEOTIDE SEQUENCE</scope>
    <source>
        <strain evidence="4">JCM 4403</strain>
    </source>
</reference>
<feature type="domain" description="vWA-MoxR associated protein C-terminal" evidence="3">
    <location>
        <begin position="475"/>
        <end position="699"/>
    </location>
</feature>
<reference evidence="4" key="2">
    <citation type="submission" date="2020-09" db="EMBL/GenBank/DDBJ databases">
        <authorList>
            <person name="Sun Q."/>
            <person name="Ohkuma M."/>
        </authorList>
    </citation>
    <scope>NUCLEOTIDE SEQUENCE</scope>
    <source>
        <strain evidence="4">JCM 4403</strain>
    </source>
</reference>